<proteinExistence type="predicted"/>
<dbReference type="EMBL" id="JBHSRJ010000001">
    <property type="protein sequence ID" value="MFC6041553.1"/>
    <property type="molecule type" value="Genomic_DNA"/>
</dbReference>
<name>A0ABW1LEJ5_9ACTN</name>
<keyword evidence="1" id="KW-0812">Transmembrane</keyword>
<evidence type="ECO:0000256" key="1">
    <source>
        <dbReference type="SAM" id="Phobius"/>
    </source>
</evidence>
<keyword evidence="1" id="KW-0472">Membrane</keyword>
<gene>
    <name evidence="2" type="ORF">ACFPYL_00605</name>
</gene>
<organism evidence="2 3">
    <name type="scientific">Nocardioides hankookensis</name>
    <dbReference type="NCBI Taxonomy" id="443157"/>
    <lineage>
        <taxon>Bacteria</taxon>
        <taxon>Bacillati</taxon>
        <taxon>Actinomycetota</taxon>
        <taxon>Actinomycetes</taxon>
        <taxon>Propionibacteriales</taxon>
        <taxon>Nocardioidaceae</taxon>
        <taxon>Nocardioides</taxon>
    </lineage>
</organism>
<dbReference type="Proteomes" id="UP001596135">
    <property type="component" value="Unassembled WGS sequence"/>
</dbReference>
<keyword evidence="3" id="KW-1185">Reference proteome</keyword>
<sequence>MTPWPGLPPFPAAPDPGLEERVARERRRTALWTVGAVLLALLVLAPILAVPWLVITKGALLDHDDSSCELVGSTERC</sequence>
<reference evidence="3" key="1">
    <citation type="journal article" date="2019" name="Int. J. Syst. Evol. Microbiol.">
        <title>The Global Catalogue of Microorganisms (GCM) 10K type strain sequencing project: providing services to taxonomists for standard genome sequencing and annotation.</title>
        <authorList>
            <consortium name="The Broad Institute Genomics Platform"/>
            <consortium name="The Broad Institute Genome Sequencing Center for Infectious Disease"/>
            <person name="Wu L."/>
            <person name="Ma J."/>
        </authorList>
    </citation>
    <scope>NUCLEOTIDE SEQUENCE [LARGE SCALE GENOMIC DNA]</scope>
    <source>
        <strain evidence="3">CCUG 54522</strain>
    </source>
</reference>
<comment type="caution">
    <text evidence="2">The sequence shown here is derived from an EMBL/GenBank/DDBJ whole genome shotgun (WGS) entry which is preliminary data.</text>
</comment>
<accession>A0ABW1LEJ5</accession>
<keyword evidence="1" id="KW-1133">Transmembrane helix</keyword>
<evidence type="ECO:0000313" key="2">
    <source>
        <dbReference type="EMBL" id="MFC6041553.1"/>
    </source>
</evidence>
<dbReference type="RefSeq" id="WP_379149309.1">
    <property type="nucleotide sequence ID" value="NZ_JBHSRJ010000001.1"/>
</dbReference>
<protein>
    <submittedName>
        <fullName evidence="2">Uncharacterized protein</fullName>
    </submittedName>
</protein>
<evidence type="ECO:0000313" key="3">
    <source>
        <dbReference type="Proteomes" id="UP001596135"/>
    </source>
</evidence>
<feature type="transmembrane region" description="Helical" evidence="1">
    <location>
        <begin position="30"/>
        <end position="55"/>
    </location>
</feature>